<keyword evidence="2" id="KW-1185">Reference proteome</keyword>
<evidence type="ECO:0000256" key="1">
    <source>
        <dbReference type="SAM" id="MobiDB-lite"/>
    </source>
</evidence>
<feature type="compositionally biased region" description="Low complexity" evidence="1">
    <location>
        <begin position="200"/>
        <end position="209"/>
    </location>
</feature>
<accession>A0A6P6FVU6</accession>
<evidence type="ECO:0000313" key="3">
    <source>
        <dbReference type="RefSeq" id="XP_024926064.3"/>
    </source>
</evidence>
<proteinExistence type="predicted"/>
<dbReference type="GeneID" id="107410149"/>
<protein>
    <submittedName>
        <fullName evidence="3">Uncharacterized protein LOC107410149 isoform X1</fullName>
    </submittedName>
</protein>
<name>A0A6P6FVU6_ZIZJJ</name>
<feature type="region of interest" description="Disordered" evidence="1">
    <location>
        <begin position="161"/>
        <end position="240"/>
    </location>
</feature>
<dbReference type="RefSeq" id="XP_024926064.3">
    <property type="nucleotide sequence ID" value="XM_025070296.3"/>
</dbReference>
<feature type="compositionally biased region" description="Polar residues" evidence="1">
    <location>
        <begin position="210"/>
        <end position="228"/>
    </location>
</feature>
<gene>
    <name evidence="3" type="primary">LOC107410149</name>
</gene>
<feature type="region of interest" description="Disordered" evidence="1">
    <location>
        <begin position="125"/>
        <end position="144"/>
    </location>
</feature>
<reference evidence="3" key="1">
    <citation type="submission" date="2025-08" db="UniProtKB">
        <authorList>
            <consortium name="RefSeq"/>
        </authorList>
    </citation>
    <scope>IDENTIFICATION</scope>
    <source>
        <tissue evidence="3">Seedling</tissue>
    </source>
</reference>
<dbReference type="Proteomes" id="UP001652623">
    <property type="component" value="Chromosome 7"/>
</dbReference>
<evidence type="ECO:0000313" key="2">
    <source>
        <dbReference type="Proteomes" id="UP001652623"/>
    </source>
</evidence>
<feature type="compositionally biased region" description="Basic and acidic residues" evidence="1">
    <location>
        <begin position="161"/>
        <end position="176"/>
    </location>
</feature>
<sequence>MDQQGKADILGGFNFCHIQLPAPNSSSKSVHLFVTIFAFWVFADFSVPTSWSGSLLMNMDEHSLRRQAQNYKGSVINGNGMTLEELQIRHELEIDIERDLEEEIKDRIYHLALRLHRLYQHKMERNAKDHESEHRAKFAKEEKKKMVSEININIKMEGGTKVEIKESKKEASEKSRPRSFKPENMQSSNKKFDWVNTLRSSSSTSTSTSAGQVRNPNHVSKQQRGNATTDKDLNEMGWKY</sequence>
<dbReference type="AlphaFoldDB" id="A0A6P6FVU6"/>
<organism evidence="2 3">
    <name type="scientific">Ziziphus jujuba</name>
    <name type="common">Chinese jujube</name>
    <name type="synonym">Ziziphus sativa</name>
    <dbReference type="NCBI Taxonomy" id="326968"/>
    <lineage>
        <taxon>Eukaryota</taxon>
        <taxon>Viridiplantae</taxon>
        <taxon>Streptophyta</taxon>
        <taxon>Embryophyta</taxon>
        <taxon>Tracheophyta</taxon>
        <taxon>Spermatophyta</taxon>
        <taxon>Magnoliopsida</taxon>
        <taxon>eudicotyledons</taxon>
        <taxon>Gunneridae</taxon>
        <taxon>Pentapetalae</taxon>
        <taxon>rosids</taxon>
        <taxon>fabids</taxon>
        <taxon>Rosales</taxon>
        <taxon>Rhamnaceae</taxon>
        <taxon>Paliureae</taxon>
        <taxon>Ziziphus</taxon>
    </lineage>
</organism>
<dbReference type="InParanoid" id="A0A6P6FVU6"/>